<protein>
    <submittedName>
        <fullName evidence="9">Peptide/nickel transport system permease protein</fullName>
    </submittedName>
</protein>
<dbReference type="RefSeq" id="WP_090676831.1">
    <property type="nucleotide sequence ID" value="NZ_FNIT01000014.1"/>
</dbReference>
<comment type="similarity">
    <text evidence="7">Belongs to the binding-protein-dependent transport system permease family.</text>
</comment>
<keyword evidence="2 7" id="KW-0813">Transport</keyword>
<evidence type="ECO:0000259" key="8">
    <source>
        <dbReference type="PROSITE" id="PS50928"/>
    </source>
</evidence>
<dbReference type="PANTHER" id="PTHR43163:SF6">
    <property type="entry name" value="DIPEPTIDE TRANSPORT SYSTEM PERMEASE PROTEIN DPPB-RELATED"/>
    <property type="match status" value="1"/>
</dbReference>
<dbReference type="SUPFAM" id="SSF161098">
    <property type="entry name" value="MetI-like"/>
    <property type="match status" value="1"/>
</dbReference>
<evidence type="ECO:0000256" key="1">
    <source>
        <dbReference type="ARBA" id="ARBA00004651"/>
    </source>
</evidence>
<dbReference type="GO" id="GO:0005886">
    <property type="term" value="C:plasma membrane"/>
    <property type="evidence" value="ECO:0007669"/>
    <property type="project" value="UniProtKB-SubCell"/>
</dbReference>
<keyword evidence="4 7" id="KW-0812">Transmembrane</keyword>
<evidence type="ECO:0000313" key="9">
    <source>
        <dbReference type="EMBL" id="SDO81071.1"/>
    </source>
</evidence>
<gene>
    <name evidence="9" type="ORF">SAMN05192530_11451</name>
</gene>
<dbReference type="PROSITE" id="PS50928">
    <property type="entry name" value="ABC_TM1"/>
    <property type="match status" value="1"/>
</dbReference>
<feature type="transmembrane region" description="Helical" evidence="7">
    <location>
        <begin position="178"/>
        <end position="197"/>
    </location>
</feature>
<dbReference type="AlphaFoldDB" id="A0A1H0ML25"/>
<dbReference type="CDD" id="cd06261">
    <property type="entry name" value="TM_PBP2"/>
    <property type="match status" value="1"/>
</dbReference>
<feature type="transmembrane region" description="Helical" evidence="7">
    <location>
        <begin position="277"/>
        <end position="300"/>
    </location>
</feature>
<reference evidence="9 10" key="1">
    <citation type="submission" date="2016-10" db="EMBL/GenBank/DDBJ databases">
        <authorList>
            <person name="de Groot N.N."/>
        </authorList>
    </citation>
    <scope>NUCLEOTIDE SEQUENCE [LARGE SCALE GENOMIC DNA]</scope>
    <source>
        <strain evidence="10">L7-484,KACC 16230,DSM 25025</strain>
    </source>
</reference>
<dbReference type="InterPro" id="IPR000515">
    <property type="entry name" value="MetI-like"/>
</dbReference>
<keyword evidence="10" id="KW-1185">Reference proteome</keyword>
<dbReference type="Gene3D" id="1.10.3720.10">
    <property type="entry name" value="MetI-like"/>
    <property type="match status" value="1"/>
</dbReference>
<sequence length="315" mass="33051">MTGRLVLGRLAQAAFVLWAAFTASFVLLQLMPGDAVLIRFVGGDMGLSPEAVANIRAFYGADDPVWTQYLRTLVGFLGGDFGFSIASGASVAGEIAANLPATLWLSGLAFVAAIALALAVTLLATLPPFRLLRETFAALPGLLVSIPVFWLGIVLVQIVSFRLGLVSVIAPGPWERLILPVAAIAVPISAPIAQILLRNLDALSTQGFVTVARAKGATRGQVLLRHTLRNALLPVLTIAGLLFGELLAGAVVTETVFGLNGIGRLAERSVRNQDAAVLQAIVVVAAFGFVAVNLLVDLLYPLVDPRLCRTAEVTA</sequence>
<dbReference type="PANTHER" id="PTHR43163">
    <property type="entry name" value="DIPEPTIDE TRANSPORT SYSTEM PERMEASE PROTEIN DPPB-RELATED"/>
    <property type="match status" value="1"/>
</dbReference>
<keyword evidence="6 7" id="KW-0472">Membrane</keyword>
<feature type="transmembrane region" description="Helical" evidence="7">
    <location>
        <begin position="12"/>
        <end position="31"/>
    </location>
</feature>
<dbReference type="OrthoDB" id="9805855at2"/>
<dbReference type="GO" id="GO:0055085">
    <property type="term" value="P:transmembrane transport"/>
    <property type="evidence" value="ECO:0007669"/>
    <property type="project" value="InterPro"/>
</dbReference>
<name>A0A1H0ML25_9HYPH</name>
<accession>A0A1H0ML25</accession>
<evidence type="ECO:0000313" key="10">
    <source>
        <dbReference type="Proteomes" id="UP000198793"/>
    </source>
</evidence>
<keyword evidence="3" id="KW-1003">Cell membrane</keyword>
<dbReference type="Proteomes" id="UP000198793">
    <property type="component" value="Unassembled WGS sequence"/>
</dbReference>
<keyword evidence="5 7" id="KW-1133">Transmembrane helix</keyword>
<dbReference type="Pfam" id="PF00528">
    <property type="entry name" value="BPD_transp_1"/>
    <property type="match status" value="1"/>
</dbReference>
<feature type="domain" description="ABC transmembrane type-1" evidence="8">
    <location>
        <begin position="99"/>
        <end position="300"/>
    </location>
</feature>
<dbReference type="EMBL" id="FNIT01000014">
    <property type="protein sequence ID" value="SDO81071.1"/>
    <property type="molecule type" value="Genomic_DNA"/>
</dbReference>
<proteinExistence type="inferred from homology"/>
<evidence type="ECO:0000256" key="2">
    <source>
        <dbReference type="ARBA" id="ARBA00022448"/>
    </source>
</evidence>
<evidence type="ECO:0000256" key="4">
    <source>
        <dbReference type="ARBA" id="ARBA00022692"/>
    </source>
</evidence>
<feature type="transmembrane region" description="Helical" evidence="7">
    <location>
        <begin position="136"/>
        <end position="158"/>
    </location>
</feature>
<comment type="subcellular location">
    <subcellularLocation>
        <location evidence="1 7">Cell membrane</location>
        <topology evidence="1 7">Multi-pass membrane protein</topology>
    </subcellularLocation>
</comment>
<organism evidence="9 10">
    <name type="scientific">Aureimonas jatrophae</name>
    <dbReference type="NCBI Taxonomy" id="1166073"/>
    <lineage>
        <taxon>Bacteria</taxon>
        <taxon>Pseudomonadati</taxon>
        <taxon>Pseudomonadota</taxon>
        <taxon>Alphaproteobacteria</taxon>
        <taxon>Hyphomicrobiales</taxon>
        <taxon>Aurantimonadaceae</taxon>
        <taxon>Aureimonas</taxon>
    </lineage>
</organism>
<evidence type="ECO:0000256" key="7">
    <source>
        <dbReference type="RuleBase" id="RU363032"/>
    </source>
</evidence>
<evidence type="ECO:0000256" key="5">
    <source>
        <dbReference type="ARBA" id="ARBA00022989"/>
    </source>
</evidence>
<feature type="transmembrane region" description="Helical" evidence="7">
    <location>
        <begin position="103"/>
        <end position="124"/>
    </location>
</feature>
<evidence type="ECO:0000256" key="3">
    <source>
        <dbReference type="ARBA" id="ARBA00022475"/>
    </source>
</evidence>
<feature type="transmembrane region" description="Helical" evidence="7">
    <location>
        <begin position="231"/>
        <end position="257"/>
    </location>
</feature>
<dbReference type="STRING" id="1166073.SAMN05192530_11451"/>
<dbReference type="InterPro" id="IPR035906">
    <property type="entry name" value="MetI-like_sf"/>
</dbReference>
<evidence type="ECO:0000256" key="6">
    <source>
        <dbReference type="ARBA" id="ARBA00023136"/>
    </source>
</evidence>